<feature type="signal peptide" evidence="1">
    <location>
        <begin position="1"/>
        <end position="19"/>
    </location>
</feature>
<dbReference type="AlphaFoldDB" id="A0A2T6ZGS1"/>
<evidence type="ECO:0000313" key="2">
    <source>
        <dbReference type="EMBL" id="PUU74604.1"/>
    </source>
</evidence>
<accession>A0A2T6ZGS1</accession>
<evidence type="ECO:0008006" key="4">
    <source>
        <dbReference type="Google" id="ProtNLM"/>
    </source>
</evidence>
<proteinExistence type="predicted"/>
<evidence type="ECO:0000256" key="1">
    <source>
        <dbReference type="SAM" id="SignalP"/>
    </source>
</evidence>
<dbReference type="Pfam" id="PF14273">
    <property type="entry name" value="DUF4360"/>
    <property type="match status" value="1"/>
</dbReference>
<sequence>MKHSVSAIVLGFFAAFNTAAPTPDDKPDAGQVTITGVTYGGTGCKAGTAHISNSPDWSTFTIIFDEYQPTIGPGSKFSDHVKNCNINFKVNYPPGYQYTIYKTDYTGYALLDAGVTVKQTSSYWFAGFVNDKPTFQSTWIGPYNDQYHFTDTLQSALYSPCGNSTTLNINTQVVMTSTKLKAQGLFNPQPAIDTLTISKYQHAYGVNWRRCN</sequence>
<dbReference type="PANTHER" id="PTHR38847:SF1">
    <property type="entry name" value="PSEUDOURIDINE SYNTHASE RSUA_RLUA-LIKE DOMAIN-CONTAINING PROTEIN"/>
    <property type="match status" value="1"/>
</dbReference>
<protein>
    <recommendedName>
        <fullName evidence="4">DUF4360 domain-containing protein</fullName>
    </recommendedName>
</protein>
<dbReference type="EMBL" id="NESQ01000288">
    <property type="protein sequence ID" value="PUU74604.1"/>
    <property type="molecule type" value="Genomic_DNA"/>
</dbReference>
<dbReference type="OrthoDB" id="152248at2759"/>
<dbReference type="PANTHER" id="PTHR38847">
    <property type="match status" value="1"/>
</dbReference>
<evidence type="ECO:0000313" key="3">
    <source>
        <dbReference type="Proteomes" id="UP000244722"/>
    </source>
</evidence>
<gene>
    <name evidence="2" type="ORF">B9Z19DRAFT_424244</name>
</gene>
<feature type="chain" id="PRO_5015631212" description="DUF4360 domain-containing protein" evidence="1">
    <location>
        <begin position="20"/>
        <end position="212"/>
    </location>
</feature>
<dbReference type="InterPro" id="IPR025649">
    <property type="entry name" value="DUF4360"/>
</dbReference>
<keyword evidence="1" id="KW-0732">Signal</keyword>
<organism evidence="2 3">
    <name type="scientific">Tuber borchii</name>
    <name type="common">White truffle</name>
    <dbReference type="NCBI Taxonomy" id="42251"/>
    <lineage>
        <taxon>Eukaryota</taxon>
        <taxon>Fungi</taxon>
        <taxon>Dikarya</taxon>
        <taxon>Ascomycota</taxon>
        <taxon>Pezizomycotina</taxon>
        <taxon>Pezizomycetes</taxon>
        <taxon>Pezizales</taxon>
        <taxon>Tuberaceae</taxon>
        <taxon>Tuber</taxon>
    </lineage>
</organism>
<comment type="caution">
    <text evidence="2">The sequence shown here is derived from an EMBL/GenBank/DDBJ whole genome shotgun (WGS) entry which is preliminary data.</text>
</comment>
<reference evidence="2 3" key="1">
    <citation type="submission" date="2017-04" db="EMBL/GenBank/DDBJ databases">
        <title>Draft genome sequence of Tuber borchii Vittad., a whitish edible truffle.</title>
        <authorList>
            <consortium name="DOE Joint Genome Institute"/>
            <person name="Murat C."/>
            <person name="Kuo A."/>
            <person name="Barry K.W."/>
            <person name="Clum A."/>
            <person name="Dockter R.B."/>
            <person name="Fauchery L."/>
            <person name="Iotti M."/>
            <person name="Kohler A."/>
            <person name="Labutti K."/>
            <person name="Lindquist E.A."/>
            <person name="Lipzen A."/>
            <person name="Ohm R.A."/>
            <person name="Wang M."/>
            <person name="Grigoriev I.V."/>
            <person name="Zambonelli A."/>
            <person name="Martin F.M."/>
        </authorList>
    </citation>
    <scope>NUCLEOTIDE SEQUENCE [LARGE SCALE GENOMIC DNA]</scope>
    <source>
        <strain evidence="2 3">Tbo3840</strain>
    </source>
</reference>
<dbReference type="STRING" id="42251.A0A2T6ZGS1"/>
<name>A0A2T6ZGS1_TUBBO</name>
<keyword evidence="3" id="KW-1185">Reference proteome</keyword>
<dbReference type="Proteomes" id="UP000244722">
    <property type="component" value="Unassembled WGS sequence"/>
</dbReference>